<keyword evidence="4" id="KW-1185">Reference proteome</keyword>
<keyword evidence="2" id="KW-1133">Transmembrane helix</keyword>
<dbReference type="AlphaFoldDB" id="A0A843VIN2"/>
<comment type="caution">
    <text evidence="3">The sequence shown here is derived from an EMBL/GenBank/DDBJ whole genome shotgun (WGS) entry which is preliminary data.</text>
</comment>
<evidence type="ECO:0000313" key="4">
    <source>
        <dbReference type="Proteomes" id="UP000652761"/>
    </source>
</evidence>
<evidence type="ECO:0000256" key="2">
    <source>
        <dbReference type="SAM" id="Phobius"/>
    </source>
</evidence>
<evidence type="ECO:0000256" key="1">
    <source>
        <dbReference type="SAM" id="MobiDB-lite"/>
    </source>
</evidence>
<reference evidence="3" key="1">
    <citation type="submission" date="2017-07" db="EMBL/GenBank/DDBJ databases">
        <title>Taro Niue Genome Assembly and Annotation.</title>
        <authorList>
            <person name="Atibalentja N."/>
            <person name="Keating K."/>
            <person name="Fields C.J."/>
        </authorList>
    </citation>
    <scope>NUCLEOTIDE SEQUENCE</scope>
    <source>
        <strain evidence="3">Niue_2</strain>
        <tissue evidence="3">Leaf</tissue>
    </source>
</reference>
<sequence>MGFDDLDFIELREGAFSTILPSARPKRICLGFIDHLGLLFCDPNLFDFGGVLCLLLVAGPHIRVFLFPQSHCRNAKRFKVEIIGICLSRGVTGWPSFSRAYRLPIITYFPALEVAVDGFLTLYKPNSGEHTSLQENDVSRSEQCKRHKTQSVSDDLVEFS</sequence>
<proteinExistence type="predicted"/>
<dbReference type="EMBL" id="NMUH01001939">
    <property type="protein sequence ID" value="MQL96631.1"/>
    <property type="molecule type" value="Genomic_DNA"/>
</dbReference>
<protein>
    <submittedName>
        <fullName evidence="3">Uncharacterized protein</fullName>
    </submittedName>
</protein>
<name>A0A843VIN2_COLES</name>
<keyword evidence="2" id="KW-0472">Membrane</keyword>
<evidence type="ECO:0000313" key="3">
    <source>
        <dbReference type="EMBL" id="MQL96631.1"/>
    </source>
</evidence>
<feature type="transmembrane region" description="Helical" evidence="2">
    <location>
        <begin position="48"/>
        <end position="67"/>
    </location>
</feature>
<dbReference type="Proteomes" id="UP000652761">
    <property type="component" value="Unassembled WGS sequence"/>
</dbReference>
<feature type="region of interest" description="Disordered" evidence="1">
    <location>
        <begin position="130"/>
        <end position="160"/>
    </location>
</feature>
<accession>A0A843VIN2</accession>
<gene>
    <name evidence="3" type="ORF">Taro_029310</name>
</gene>
<organism evidence="3 4">
    <name type="scientific">Colocasia esculenta</name>
    <name type="common">Wild taro</name>
    <name type="synonym">Arum esculentum</name>
    <dbReference type="NCBI Taxonomy" id="4460"/>
    <lineage>
        <taxon>Eukaryota</taxon>
        <taxon>Viridiplantae</taxon>
        <taxon>Streptophyta</taxon>
        <taxon>Embryophyta</taxon>
        <taxon>Tracheophyta</taxon>
        <taxon>Spermatophyta</taxon>
        <taxon>Magnoliopsida</taxon>
        <taxon>Liliopsida</taxon>
        <taxon>Araceae</taxon>
        <taxon>Aroideae</taxon>
        <taxon>Colocasieae</taxon>
        <taxon>Colocasia</taxon>
    </lineage>
</organism>
<keyword evidence="2" id="KW-0812">Transmembrane</keyword>